<dbReference type="SMART" id="SM00028">
    <property type="entry name" value="TPR"/>
    <property type="match status" value="3"/>
</dbReference>
<evidence type="ECO:0000313" key="6">
    <source>
        <dbReference type="Proteomes" id="UP000663882"/>
    </source>
</evidence>
<evidence type="ECO:0000256" key="2">
    <source>
        <dbReference type="ARBA" id="ARBA00022803"/>
    </source>
</evidence>
<organism evidence="4 6">
    <name type="scientific">Rotaria sordida</name>
    <dbReference type="NCBI Taxonomy" id="392033"/>
    <lineage>
        <taxon>Eukaryota</taxon>
        <taxon>Metazoa</taxon>
        <taxon>Spiralia</taxon>
        <taxon>Gnathifera</taxon>
        <taxon>Rotifera</taxon>
        <taxon>Eurotatoria</taxon>
        <taxon>Bdelloidea</taxon>
        <taxon>Philodinida</taxon>
        <taxon>Philodinidae</taxon>
        <taxon>Rotaria</taxon>
    </lineage>
</organism>
<keyword evidence="2 3" id="KW-0802">TPR repeat</keyword>
<dbReference type="InterPro" id="IPR019734">
    <property type="entry name" value="TPR_rpt"/>
</dbReference>
<dbReference type="Proteomes" id="UP000663823">
    <property type="component" value="Unassembled WGS sequence"/>
</dbReference>
<dbReference type="EMBL" id="CAJNOO010001578">
    <property type="protein sequence ID" value="CAF1173051.1"/>
    <property type="molecule type" value="Genomic_DNA"/>
</dbReference>
<dbReference type="Pfam" id="PF13424">
    <property type="entry name" value="TPR_12"/>
    <property type="match status" value="1"/>
</dbReference>
<dbReference type="EMBL" id="CAJOAX010004273">
    <property type="protein sequence ID" value="CAF3898022.1"/>
    <property type="molecule type" value="Genomic_DNA"/>
</dbReference>
<dbReference type="AlphaFoldDB" id="A0A814UFZ8"/>
<gene>
    <name evidence="5" type="ORF">OTI717_LOCUS23633</name>
    <name evidence="4" type="ORF">RFH988_LOCUS23081</name>
</gene>
<evidence type="ECO:0000313" key="4">
    <source>
        <dbReference type="EMBL" id="CAF1173051.1"/>
    </source>
</evidence>
<evidence type="ECO:0000313" key="5">
    <source>
        <dbReference type="EMBL" id="CAF3898022.1"/>
    </source>
</evidence>
<comment type="caution">
    <text evidence="4">The sequence shown here is derived from an EMBL/GenBank/DDBJ whole genome shotgun (WGS) entry which is preliminary data.</text>
</comment>
<proteinExistence type="predicted"/>
<feature type="repeat" description="TPR" evidence="3">
    <location>
        <begin position="128"/>
        <end position="161"/>
    </location>
</feature>
<protein>
    <submittedName>
        <fullName evidence="4">Uncharacterized protein</fullName>
    </submittedName>
</protein>
<feature type="repeat" description="TPR" evidence="3">
    <location>
        <begin position="165"/>
        <end position="198"/>
    </location>
</feature>
<dbReference type="SUPFAM" id="SSF48452">
    <property type="entry name" value="TPR-like"/>
    <property type="match status" value="1"/>
</dbReference>
<dbReference type="Gene3D" id="1.25.40.10">
    <property type="entry name" value="Tetratricopeptide repeat domain"/>
    <property type="match status" value="1"/>
</dbReference>
<evidence type="ECO:0000256" key="1">
    <source>
        <dbReference type="ARBA" id="ARBA00022737"/>
    </source>
</evidence>
<keyword evidence="1" id="KW-0677">Repeat</keyword>
<dbReference type="PANTHER" id="PTHR45641:SF19">
    <property type="entry name" value="NEPHROCYSTIN-3"/>
    <property type="match status" value="1"/>
</dbReference>
<reference evidence="4" key="1">
    <citation type="submission" date="2021-02" db="EMBL/GenBank/DDBJ databases">
        <authorList>
            <person name="Nowell W R."/>
        </authorList>
    </citation>
    <scope>NUCLEOTIDE SEQUENCE</scope>
</reference>
<dbReference type="InterPro" id="IPR011990">
    <property type="entry name" value="TPR-like_helical_dom_sf"/>
</dbReference>
<evidence type="ECO:0000256" key="3">
    <source>
        <dbReference type="PROSITE-ProRule" id="PRU00339"/>
    </source>
</evidence>
<dbReference type="Proteomes" id="UP000663882">
    <property type="component" value="Unassembled WGS sequence"/>
</dbReference>
<dbReference type="OrthoDB" id="10017143at2759"/>
<sequence>MIKIGTNDWYIVLQSCTDYDPELITYIEQARCHCTHMTVGNILQELGDHAGATNFYQRIILDETLADETRVSIYYNMAALADDQGRYFDAVNYLIQAGNLIKPTVPESSEVLAQSKPLFAHNIVPSRLHLFNNTARAYMKAGKYKSARKYFEDALQQKGSNSERATVLNNYGLLEYECQNIQQAQKYFQQAVELAEDDARYSEFKRNLDLVSKHIHSETEVAGAELKLEQ</sequence>
<name>A0A814UFZ8_9BILA</name>
<dbReference type="PROSITE" id="PS50005">
    <property type="entry name" value="TPR"/>
    <property type="match status" value="2"/>
</dbReference>
<accession>A0A814UFZ8</accession>
<dbReference type="PANTHER" id="PTHR45641">
    <property type="entry name" value="TETRATRICOPEPTIDE REPEAT PROTEIN (AFU_ORTHOLOGUE AFUA_6G03870)"/>
    <property type="match status" value="1"/>
</dbReference>